<evidence type="ECO:0000313" key="1">
    <source>
        <dbReference type="EMBL" id="JAH84678.1"/>
    </source>
</evidence>
<reference evidence="1" key="2">
    <citation type="journal article" date="2015" name="Fish Shellfish Immunol.">
        <title>Early steps in the European eel (Anguilla anguilla)-Vibrio vulnificus interaction in the gills: Role of the RtxA13 toxin.</title>
        <authorList>
            <person name="Callol A."/>
            <person name="Pajuelo D."/>
            <person name="Ebbesson L."/>
            <person name="Teles M."/>
            <person name="MacKenzie S."/>
            <person name="Amaro C."/>
        </authorList>
    </citation>
    <scope>NUCLEOTIDE SEQUENCE</scope>
</reference>
<proteinExistence type="predicted"/>
<reference evidence="1" key="1">
    <citation type="submission" date="2014-11" db="EMBL/GenBank/DDBJ databases">
        <authorList>
            <person name="Amaro Gonzalez C."/>
        </authorList>
    </citation>
    <scope>NUCLEOTIDE SEQUENCE</scope>
</reference>
<sequence length="46" mass="5145">MAIQWQNAGTDSNIMYCTDALANHLQKHSLHVINLQLNFTTVTSLS</sequence>
<organism evidence="1">
    <name type="scientific">Anguilla anguilla</name>
    <name type="common">European freshwater eel</name>
    <name type="synonym">Muraena anguilla</name>
    <dbReference type="NCBI Taxonomy" id="7936"/>
    <lineage>
        <taxon>Eukaryota</taxon>
        <taxon>Metazoa</taxon>
        <taxon>Chordata</taxon>
        <taxon>Craniata</taxon>
        <taxon>Vertebrata</taxon>
        <taxon>Euteleostomi</taxon>
        <taxon>Actinopterygii</taxon>
        <taxon>Neopterygii</taxon>
        <taxon>Teleostei</taxon>
        <taxon>Anguilliformes</taxon>
        <taxon>Anguillidae</taxon>
        <taxon>Anguilla</taxon>
    </lineage>
</organism>
<protein>
    <submittedName>
        <fullName evidence="1">Uncharacterized protein</fullName>
    </submittedName>
</protein>
<name>A0A0E9W5B5_ANGAN</name>
<accession>A0A0E9W5B5</accession>
<dbReference type="AlphaFoldDB" id="A0A0E9W5B5"/>
<dbReference type="EMBL" id="GBXM01023899">
    <property type="protein sequence ID" value="JAH84678.1"/>
    <property type="molecule type" value="Transcribed_RNA"/>
</dbReference>